<evidence type="ECO:0000256" key="8">
    <source>
        <dbReference type="PROSITE-ProRule" id="PRU00175"/>
    </source>
</evidence>
<feature type="compositionally biased region" description="Acidic residues" evidence="9">
    <location>
        <begin position="112"/>
        <end position="128"/>
    </location>
</feature>
<feature type="region of interest" description="Disordered" evidence="9">
    <location>
        <begin position="424"/>
        <end position="447"/>
    </location>
</feature>
<keyword evidence="6" id="KW-0833">Ubl conjugation pathway</keyword>
<accession>A0AA43TYE0</accession>
<dbReference type="GO" id="GO:0008270">
    <property type="term" value="F:zinc ion binding"/>
    <property type="evidence" value="ECO:0007669"/>
    <property type="project" value="UniProtKB-KW"/>
</dbReference>
<keyword evidence="4" id="KW-0479">Metal-binding</keyword>
<protein>
    <recommendedName>
        <fullName evidence="2">RING-type E3 ubiquitin transferase</fullName>
        <ecNumber evidence="2">2.3.2.27</ecNumber>
    </recommendedName>
</protein>
<dbReference type="Proteomes" id="UP001161017">
    <property type="component" value="Unassembled WGS sequence"/>
</dbReference>
<evidence type="ECO:0000256" key="2">
    <source>
        <dbReference type="ARBA" id="ARBA00012483"/>
    </source>
</evidence>
<dbReference type="SUPFAM" id="SSF57850">
    <property type="entry name" value="RING/U-box"/>
    <property type="match status" value="1"/>
</dbReference>
<evidence type="ECO:0000256" key="1">
    <source>
        <dbReference type="ARBA" id="ARBA00000900"/>
    </source>
</evidence>
<reference evidence="11" key="1">
    <citation type="journal article" date="2023" name="Genome Biol. Evol.">
        <title>First Whole Genome Sequence and Flow Cytometry Genome Size Data for the Lichen-Forming Fungus Ramalina farinacea (Ascomycota).</title>
        <authorList>
            <person name="Llewellyn T."/>
            <person name="Mian S."/>
            <person name="Hill R."/>
            <person name="Leitch I.J."/>
            <person name="Gaya E."/>
        </authorList>
    </citation>
    <scope>NUCLEOTIDE SEQUENCE</scope>
    <source>
        <strain evidence="11">LIQ254RAFAR</strain>
    </source>
</reference>
<feature type="domain" description="RING-type" evidence="10">
    <location>
        <begin position="52"/>
        <end position="99"/>
    </location>
</feature>
<evidence type="ECO:0000256" key="4">
    <source>
        <dbReference type="ARBA" id="ARBA00022723"/>
    </source>
</evidence>
<dbReference type="InterPro" id="IPR045191">
    <property type="entry name" value="MBR1/2-like"/>
</dbReference>
<evidence type="ECO:0000256" key="9">
    <source>
        <dbReference type="SAM" id="MobiDB-lite"/>
    </source>
</evidence>
<feature type="compositionally biased region" description="Low complexity" evidence="9">
    <location>
        <begin position="426"/>
        <end position="443"/>
    </location>
</feature>
<evidence type="ECO:0000313" key="12">
    <source>
        <dbReference type="Proteomes" id="UP001161017"/>
    </source>
</evidence>
<evidence type="ECO:0000313" key="11">
    <source>
        <dbReference type="EMBL" id="MDI1492558.1"/>
    </source>
</evidence>
<dbReference type="EC" id="2.3.2.27" evidence="2"/>
<proteinExistence type="predicted"/>
<dbReference type="AlphaFoldDB" id="A0AA43TYE0"/>
<feature type="region of interest" description="Disordered" evidence="9">
    <location>
        <begin position="480"/>
        <end position="517"/>
    </location>
</feature>
<evidence type="ECO:0000259" key="10">
    <source>
        <dbReference type="PROSITE" id="PS50089"/>
    </source>
</evidence>
<gene>
    <name evidence="11" type="ORF">OHK93_003772</name>
</gene>
<dbReference type="Pfam" id="PF13639">
    <property type="entry name" value="zf-RING_2"/>
    <property type="match status" value="1"/>
</dbReference>
<comment type="caution">
    <text evidence="11">The sequence shown here is derived from an EMBL/GenBank/DDBJ whole genome shotgun (WGS) entry which is preliminary data.</text>
</comment>
<dbReference type="Gene3D" id="3.30.40.10">
    <property type="entry name" value="Zinc/RING finger domain, C3HC4 (zinc finger)"/>
    <property type="match status" value="1"/>
</dbReference>
<dbReference type="GO" id="GO:0061630">
    <property type="term" value="F:ubiquitin protein ligase activity"/>
    <property type="evidence" value="ECO:0007669"/>
    <property type="project" value="UniProtKB-EC"/>
</dbReference>
<keyword evidence="12" id="KW-1185">Reference proteome</keyword>
<keyword evidence="7" id="KW-0862">Zinc</keyword>
<comment type="catalytic activity">
    <reaction evidence="1">
        <text>S-ubiquitinyl-[E2 ubiquitin-conjugating enzyme]-L-cysteine + [acceptor protein]-L-lysine = [E2 ubiquitin-conjugating enzyme]-L-cysteine + N(6)-ubiquitinyl-[acceptor protein]-L-lysine.</text>
        <dbReference type="EC" id="2.3.2.27"/>
    </reaction>
</comment>
<name>A0AA43TYE0_9LECA</name>
<evidence type="ECO:0000256" key="3">
    <source>
        <dbReference type="ARBA" id="ARBA00022679"/>
    </source>
</evidence>
<keyword evidence="3" id="KW-0808">Transferase</keyword>
<sequence length="517" mass="57512">MDLNAFLDSTAQSLSLRSLSNPTPYRPSATSNPPIPNCHPATTTINSADTVCNICQESYNQGTQPEIPLTLPCGHAFGSVCIAQWLHVRKRDHGCPICRNMPFGTPPPPNSDDLEDGEITDDDDEDDAMSSTSDSDEPIPGFSRNRAFAEYWNNGAGLTLAQMGEELSDALRHYLGRNRSTELLTQMVRTGDTRGMQPDVVTLLLSEHGPPADHHVPGLSYRQATARQYAVLKAKVEQAAVWLHGRATDYVLQELLAHLDVSQRECAQGFLAEDREALKLLFKAAVLQSRRMEGSFELRLGLAQRIPGTPQDLDDWCKRYVHRMMEALPALGDAYESVVRAQRYQQSTIPEEMNFKELWDADMALEPLAEPSARAGIPGFWGDFHDSAPPPRQLRTFGTPVWVEPSTLPLAQAQEWSGHTLVTNNDVSQTSVPPSDPTPSSVEQQRERVREAAYAYARNVEQQRLAANDPLRLPSLAELEDQARQQIPPYVVEPRESFVRNGAQRRNGISEGRRTGR</sequence>
<dbReference type="InterPro" id="IPR001841">
    <property type="entry name" value="Znf_RING"/>
</dbReference>
<dbReference type="PANTHER" id="PTHR22937:SF65">
    <property type="entry name" value="E3 UBIQUITIN-PROTEIN LIGASE ARK2C"/>
    <property type="match status" value="1"/>
</dbReference>
<evidence type="ECO:0000256" key="5">
    <source>
        <dbReference type="ARBA" id="ARBA00022771"/>
    </source>
</evidence>
<organism evidence="11 12">
    <name type="scientific">Ramalina farinacea</name>
    <dbReference type="NCBI Taxonomy" id="258253"/>
    <lineage>
        <taxon>Eukaryota</taxon>
        <taxon>Fungi</taxon>
        <taxon>Dikarya</taxon>
        <taxon>Ascomycota</taxon>
        <taxon>Pezizomycotina</taxon>
        <taxon>Lecanoromycetes</taxon>
        <taxon>OSLEUM clade</taxon>
        <taxon>Lecanoromycetidae</taxon>
        <taxon>Lecanorales</taxon>
        <taxon>Lecanorineae</taxon>
        <taxon>Ramalinaceae</taxon>
        <taxon>Ramalina</taxon>
    </lineage>
</organism>
<dbReference type="InterPro" id="IPR013083">
    <property type="entry name" value="Znf_RING/FYVE/PHD"/>
</dbReference>
<feature type="region of interest" description="Disordered" evidence="9">
    <location>
        <begin position="17"/>
        <end position="36"/>
    </location>
</feature>
<dbReference type="SMART" id="SM00184">
    <property type="entry name" value="RING"/>
    <property type="match status" value="1"/>
</dbReference>
<dbReference type="PANTHER" id="PTHR22937">
    <property type="entry name" value="E3 UBIQUITIN-PROTEIN LIGASE RNF165"/>
    <property type="match status" value="1"/>
</dbReference>
<dbReference type="PROSITE" id="PS50089">
    <property type="entry name" value="ZF_RING_2"/>
    <property type="match status" value="1"/>
</dbReference>
<feature type="region of interest" description="Disordered" evidence="9">
    <location>
        <begin position="102"/>
        <end position="141"/>
    </location>
</feature>
<keyword evidence="5 8" id="KW-0863">Zinc-finger</keyword>
<feature type="compositionally biased region" description="Polar residues" evidence="9">
    <location>
        <begin position="17"/>
        <end position="32"/>
    </location>
</feature>
<dbReference type="EMBL" id="JAPUFD010000019">
    <property type="protein sequence ID" value="MDI1492558.1"/>
    <property type="molecule type" value="Genomic_DNA"/>
</dbReference>
<evidence type="ECO:0000256" key="7">
    <source>
        <dbReference type="ARBA" id="ARBA00022833"/>
    </source>
</evidence>
<evidence type="ECO:0000256" key="6">
    <source>
        <dbReference type="ARBA" id="ARBA00022786"/>
    </source>
</evidence>